<feature type="transmembrane region" description="Helical" evidence="1">
    <location>
        <begin position="52"/>
        <end position="85"/>
    </location>
</feature>
<sequence length="310" mass="34776">MNAKKIMKFMAFAAIAVAFVWLIDLSTTKSQRGIIILATGLCLSLLMNARNIAFHCLVWLCAFILLSFLPSSGIHVLIIGLCAVYISGFGNSSKEEQLDEELAASLEKGVKKGTEEAQQYLSTPRATQSKEKKSLVMGKTEVILDDDEVTFKSGPTLVDKFVIISGIVCFGFVCAFWSWTVSLVVWSLSIFVMFVCREAALLSTTEISTGNWKNERYVAAASQPISLLQNICCYIKVWDVYQNGMLDHRKFDYRLCGELRDGGEVCLSSGIDLYDFEEFQQKFQTLAMILKDRMFIWGMDVGVKMDLEEQ</sequence>
<name>A0A5S9F426_UABAM</name>
<reference evidence="2 3" key="1">
    <citation type="submission" date="2019-08" db="EMBL/GenBank/DDBJ databases">
        <title>Complete genome sequence of Candidatus Uab amorphum.</title>
        <authorList>
            <person name="Shiratori T."/>
            <person name="Suzuki S."/>
            <person name="Kakizawa Y."/>
            <person name="Ishida K."/>
        </authorList>
    </citation>
    <scope>NUCLEOTIDE SEQUENCE [LARGE SCALE GENOMIC DNA]</scope>
    <source>
        <strain evidence="2 3">SRT547</strain>
    </source>
</reference>
<dbReference type="AlphaFoldDB" id="A0A5S9F426"/>
<proteinExistence type="predicted"/>
<evidence type="ECO:0000256" key="1">
    <source>
        <dbReference type="SAM" id="Phobius"/>
    </source>
</evidence>
<dbReference type="RefSeq" id="WP_151967956.1">
    <property type="nucleotide sequence ID" value="NZ_AP019860.1"/>
</dbReference>
<dbReference type="EMBL" id="AP019860">
    <property type="protein sequence ID" value="BBM83772.1"/>
    <property type="molecule type" value="Genomic_DNA"/>
</dbReference>
<keyword evidence="1" id="KW-0812">Transmembrane</keyword>
<protein>
    <submittedName>
        <fullName evidence="2">Uncharacterized protein</fullName>
    </submittedName>
</protein>
<gene>
    <name evidence="2" type="ORF">UABAM_02127</name>
</gene>
<feature type="transmembrane region" description="Helical" evidence="1">
    <location>
        <begin position="161"/>
        <end position="179"/>
    </location>
</feature>
<keyword evidence="1" id="KW-0472">Membrane</keyword>
<evidence type="ECO:0000313" key="3">
    <source>
        <dbReference type="Proteomes" id="UP000326354"/>
    </source>
</evidence>
<keyword evidence="3" id="KW-1185">Reference proteome</keyword>
<keyword evidence="1" id="KW-1133">Transmembrane helix</keyword>
<dbReference type="Proteomes" id="UP000326354">
    <property type="component" value="Chromosome"/>
</dbReference>
<organism evidence="2 3">
    <name type="scientific">Uabimicrobium amorphum</name>
    <dbReference type="NCBI Taxonomy" id="2596890"/>
    <lineage>
        <taxon>Bacteria</taxon>
        <taxon>Pseudomonadati</taxon>
        <taxon>Planctomycetota</taxon>
        <taxon>Candidatus Uabimicrobiia</taxon>
        <taxon>Candidatus Uabimicrobiales</taxon>
        <taxon>Candidatus Uabimicrobiaceae</taxon>
        <taxon>Candidatus Uabimicrobium</taxon>
    </lineage>
</organism>
<dbReference type="KEGG" id="uam:UABAM_02127"/>
<accession>A0A5S9F426</accession>
<evidence type="ECO:0000313" key="2">
    <source>
        <dbReference type="EMBL" id="BBM83772.1"/>
    </source>
</evidence>